<comment type="catalytic activity">
    <reaction evidence="11">
        <text>ATP + H2O = ADP + phosphate + H(+)</text>
        <dbReference type="Rhea" id="RHEA:13065"/>
        <dbReference type="ChEBI" id="CHEBI:15377"/>
        <dbReference type="ChEBI" id="CHEBI:15378"/>
        <dbReference type="ChEBI" id="CHEBI:30616"/>
        <dbReference type="ChEBI" id="CHEBI:43474"/>
        <dbReference type="ChEBI" id="CHEBI:456216"/>
    </reaction>
</comment>
<dbReference type="SUPFAM" id="SSF81665">
    <property type="entry name" value="Calcium ATPase, transmembrane domain M"/>
    <property type="match status" value="1"/>
</dbReference>
<dbReference type="Gene3D" id="3.40.50.1000">
    <property type="entry name" value="HAD superfamily/HAD-like"/>
    <property type="match status" value="1"/>
</dbReference>
<dbReference type="PANTHER" id="PTHR43294:SF20">
    <property type="entry name" value="P-TYPE ATPASE"/>
    <property type="match status" value="1"/>
</dbReference>
<dbReference type="SFLD" id="SFLDG00002">
    <property type="entry name" value="C1.7:_P-type_atpase_like"/>
    <property type="match status" value="1"/>
</dbReference>
<dbReference type="CDD" id="cd02080">
    <property type="entry name" value="P-type_ATPase_cation"/>
    <property type="match status" value="1"/>
</dbReference>
<proteinExistence type="inferred from homology"/>
<dbReference type="SUPFAM" id="SSF81653">
    <property type="entry name" value="Calcium ATPase, transduction domain A"/>
    <property type="match status" value="1"/>
</dbReference>
<dbReference type="GO" id="GO:0036376">
    <property type="term" value="P:sodium ion export across plasma membrane"/>
    <property type="evidence" value="ECO:0007669"/>
    <property type="project" value="TreeGrafter"/>
</dbReference>
<protein>
    <submittedName>
        <fullName evidence="14">Carbonate dehydratase</fullName>
    </submittedName>
</protein>
<keyword evidence="6" id="KW-0067">ATP-binding</keyword>
<dbReference type="Pfam" id="PF00690">
    <property type="entry name" value="Cation_ATPase_N"/>
    <property type="match status" value="1"/>
</dbReference>
<dbReference type="PRINTS" id="PR00120">
    <property type="entry name" value="HATPASE"/>
</dbReference>
<dbReference type="AlphaFoldDB" id="A0A3M8K8H3"/>
<dbReference type="InterPro" id="IPR023299">
    <property type="entry name" value="ATPase_P-typ_cyto_dom_N"/>
</dbReference>
<keyword evidence="4 12" id="KW-0812">Transmembrane</keyword>
<evidence type="ECO:0000256" key="2">
    <source>
        <dbReference type="ARBA" id="ARBA00005675"/>
    </source>
</evidence>
<dbReference type="InterPro" id="IPR008250">
    <property type="entry name" value="ATPase_P-typ_transduc_dom_A_sf"/>
</dbReference>
<dbReference type="SMART" id="SM00831">
    <property type="entry name" value="Cation_ATPase_N"/>
    <property type="match status" value="1"/>
</dbReference>
<dbReference type="GO" id="GO:0005391">
    <property type="term" value="F:P-type sodium:potassium-exchanging transporter activity"/>
    <property type="evidence" value="ECO:0007669"/>
    <property type="project" value="TreeGrafter"/>
</dbReference>
<dbReference type="InterPro" id="IPR036412">
    <property type="entry name" value="HAD-like_sf"/>
</dbReference>
<feature type="transmembrane region" description="Helical" evidence="12">
    <location>
        <begin position="827"/>
        <end position="847"/>
    </location>
</feature>
<dbReference type="Pfam" id="PF00689">
    <property type="entry name" value="Cation_ATPase_C"/>
    <property type="match status" value="1"/>
</dbReference>
<comment type="similarity">
    <text evidence="2">Belongs to the cation transport ATPase (P-type) (TC 3.A.3) family. Type IIA subfamily.</text>
</comment>
<keyword evidence="15" id="KW-1185">Reference proteome</keyword>
<dbReference type="InterPro" id="IPR006068">
    <property type="entry name" value="ATPase_P-typ_cation-transptr_C"/>
</dbReference>
<keyword evidence="7" id="KW-0460">Magnesium</keyword>
<dbReference type="GO" id="GO:0030007">
    <property type="term" value="P:intracellular potassium ion homeostasis"/>
    <property type="evidence" value="ECO:0007669"/>
    <property type="project" value="TreeGrafter"/>
</dbReference>
<dbReference type="GO" id="GO:0005524">
    <property type="term" value="F:ATP binding"/>
    <property type="evidence" value="ECO:0007669"/>
    <property type="project" value="UniProtKB-KW"/>
</dbReference>
<dbReference type="GO" id="GO:1902600">
    <property type="term" value="P:proton transmembrane transport"/>
    <property type="evidence" value="ECO:0007669"/>
    <property type="project" value="TreeGrafter"/>
</dbReference>
<feature type="transmembrane region" description="Helical" evidence="12">
    <location>
        <begin position="859"/>
        <end position="876"/>
    </location>
</feature>
<dbReference type="Gene3D" id="1.20.1110.10">
    <property type="entry name" value="Calcium-transporting ATPase, transmembrane domain"/>
    <property type="match status" value="1"/>
</dbReference>
<evidence type="ECO:0000256" key="9">
    <source>
        <dbReference type="ARBA" id="ARBA00022989"/>
    </source>
</evidence>
<evidence type="ECO:0000313" key="14">
    <source>
        <dbReference type="EMBL" id="RNE49179.1"/>
    </source>
</evidence>
<dbReference type="FunFam" id="3.40.50.1000:FF:000028">
    <property type="entry name" value="Calcium-transporting P-type ATPase, putative"/>
    <property type="match status" value="1"/>
</dbReference>
<evidence type="ECO:0000256" key="6">
    <source>
        <dbReference type="ARBA" id="ARBA00022840"/>
    </source>
</evidence>
<dbReference type="Pfam" id="PF08282">
    <property type="entry name" value="Hydrolase_3"/>
    <property type="match status" value="1"/>
</dbReference>
<dbReference type="GO" id="GO:0016887">
    <property type="term" value="F:ATP hydrolysis activity"/>
    <property type="evidence" value="ECO:0007669"/>
    <property type="project" value="InterPro"/>
</dbReference>
<feature type="transmembrane region" description="Helical" evidence="12">
    <location>
        <begin position="60"/>
        <end position="93"/>
    </location>
</feature>
<dbReference type="NCBIfam" id="TIGR01494">
    <property type="entry name" value="ATPase_P-type"/>
    <property type="match status" value="3"/>
</dbReference>
<keyword evidence="5" id="KW-0547">Nucleotide-binding</keyword>
<evidence type="ECO:0000256" key="11">
    <source>
        <dbReference type="ARBA" id="ARBA00049360"/>
    </source>
</evidence>
<keyword evidence="9 12" id="KW-1133">Transmembrane helix</keyword>
<organism evidence="14 15">
    <name type="scientific">Corynebacterium alimapuense</name>
    <dbReference type="NCBI Taxonomy" id="1576874"/>
    <lineage>
        <taxon>Bacteria</taxon>
        <taxon>Bacillati</taxon>
        <taxon>Actinomycetota</taxon>
        <taxon>Actinomycetes</taxon>
        <taxon>Mycobacteriales</taxon>
        <taxon>Corynebacteriaceae</taxon>
        <taxon>Corynebacterium</taxon>
    </lineage>
</organism>
<dbReference type="FunFam" id="2.70.150.10:FF:000160">
    <property type="entry name" value="Sarcoplasmic/endoplasmic reticulum calcium ATPase 1"/>
    <property type="match status" value="1"/>
</dbReference>
<dbReference type="PANTHER" id="PTHR43294">
    <property type="entry name" value="SODIUM/POTASSIUM-TRANSPORTING ATPASE SUBUNIT ALPHA"/>
    <property type="match status" value="1"/>
</dbReference>
<dbReference type="InterPro" id="IPR044492">
    <property type="entry name" value="P_typ_ATPase_HD_dom"/>
</dbReference>
<dbReference type="SUPFAM" id="SSF81660">
    <property type="entry name" value="Metal cation-transporting ATPase, ATP-binding domain N"/>
    <property type="match status" value="1"/>
</dbReference>
<comment type="caution">
    <text evidence="14">The sequence shown here is derived from an EMBL/GenBank/DDBJ whole genome shotgun (WGS) entry which is preliminary data.</text>
</comment>
<evidence type="ECO:0000256" key="3">
    <source>
        <dbReference type="ARBA" id="ARBA00022553"/>
    </source>
</evidence>
<dbReference type="PRINTS" id="PR00119">
    <property type="entry name" value="CATATPASE"/>
</dbReference>
<accession>A0A3M8K8H3</accession>
<evidence type="ECO:0000256" key="5">
    <source>
        <dbReference type="ARBA" id="ARBA00022741"/>
    </source>
</evidence>
<dbReference type="Pfam" id="PF00122">
    <property type="entry name" value="E1-E2_ATPase"/>
    <property type="match status" value="1"/>
</dbReference>
<dbReference type="GO" id="GO:0005886">
    <property type="term" value="C:plasma membrane"/>
    <property type="evidence" value="ECO:0007669"/>
    <property type="project" value="UniProtKB-SubCell"/>
</dbReference>
<evidence type="ECO:0000256" key="10">
    <source>
        <dbReference type="ARBA" id="ARBA00023136"/>
    </source>
</evidence>
<dbReference type="InterPro" id="IPR050510">
    <property type="entry name" value="Cation_transp_ATPase_P-type"/>
</dbReference>
<feature type="transmembrane region" description="Helical" evidence="12">
    <location>
        <begin position="243"/>
        <end position="263"/>
    </location>
</feature>
<feature type="domain" description="Cation-transporting P-type ATPase N-terminal" evidence="13">
    <location>
        <begin position="3"/>
        <end position="76"/>
    </location>
</feature>
<dbReference type="InterPro" id="IPR001757">
    <property type="entry name" value="P_typ_ATPase"/>
</dbReference>
<dbReference type="Gene3D" id="3.40.1110.10">
    <property type="entry name" value="Calcium-transporting ATPase, cytoplasmic domain N"/>
    <property type="match status" value="1"/>
</dbReference>
<dbReference type="InterPro" id="IPR004014">
    <property type="entry name" value="ATPase_P-typ_cation-transptr_N"/>
</dbReference>
<dbReference type="EMBL" id="PTJO01000003">
    <property type="protein sequence ID" value="RNE49179.1"/>
    <property type="molecule type" value="Genomic_DNA"/>
</dbReference>
<dbReference type="SUPFAM" id="SSF56784">
    <property type="entry name" value="HAD-like"/>
    <property type="match status" value="1"/>
</dbReference>
<dbReference type="GO" id="GO:0006883">
    <property type="term" value="P:intracellular sodium ion homeostasis"/>
    <property type="evidence" value="ECO:0007669"/>
    <property type="project" value="TreeGrafter"/>
</dbReference>
<keyword evidence="10 12" id="KW-0472">Membrane</keyword>
<dbReference type="InterPro" id="IPR018303">
    <property type="entry name" value="ATPase_P-typ_P_site"/>
</dbReference>
<evidence type="ECO:0000256" key="8">
    <source>
        <dbReference type="ARBA" id="ARBA00022967"/>
    </source>
</evidence>
<dbReference type="InterPro" id="IPR023298">
    <property type="entry name" value="ATPase_P-typ_TM_dom_sf"/>
</dbReference>
<dbReference type="Pfam" id="PF13246">
    <property type="entry name" value="Cation_ATPase"/>
    <property type="match status" value="1"/>
</dbReference>
<feature type="transmembrane region" description="Helical" evidence="12">
    <location>
        <begin position="789"/>
        <end position="807"/>
    </location>
</feature>
<dbReference type="InterPro" id="IPR059000">
    <property type="entry name" value="ATPase_P-type_domA"/>
</dbReference>
<evidence type="ECO:0000256" key="7">
    <source>
        <dbReference type="ARBA" id="ARBA00022842"/>
    </source>
</evidence>
<evidence type="ECO:0000256" key="1">
    <source>
        <dbReference type="ARBA" id="ARBA00004651"/>
    </source>
</evidence>
<evidence type="ECO:0000313" key="15">
    <source>
        <dbReference type="Proteomes" id="UP000266975"/>
    </source>
</evidence>
<feature type="transmembrane region" description="Helical" evidence="12">
    <location>
        <begin position="758"/>
        <end position="777"/>
    </location>
</feature>
<keyword evidence="3" id="KW-0597">Phosphoprotein</keyword>
<feature type="transmembrane region" description="Helical" evidence="12">
    <location>
        <begin position="718"/>
        <end position="737"/>
    </location>
</feature>
<evidence type="ECO:0000256" key="12">
    <source>
        <dbReference type="SAM" id="Phobius"/>
    </source>
</evidence>
<evidence type="ECO:0000256" key="4">
    <source>
        <dbReference type="ARBA" id="ARBA00022692"/>
    </source>
</evidence>
<dbReference type="PROSITE" id="PS00154">
    <property type="entry name" value="ATPASE_E1_E2"/>
    <property type="match status" value="1"/>
</dbReference>
<sequence>MFSPYALAAQEVFDSLDSRPEGLSAQEVVNAKSAHGDNILPQAPAESAFHRLLRQFNDPMIFVLIGAAALTAVLGHYIDTIVIAAVVLINALVGFIEEGKAANALAAIQNMLSPTSQVRRDGRWMTVGAEELVPGDVVKLSAGDKVPADLRLFQASSLRIEEAALTGESVPSDKRSNAVEQDADLGDRSSMAFSSTTVVAGSGLGIATATGKDTEIGRITSLLNQVEHVETPLMKSMAKFSSFLAVAAVIMAALMAVTSVLLYDTSWEEVFMSAIGFGVAVIPEGLPAVMAITLALGVQKMADRKAITRRLNSVETLGSVTTICTDKTGTLTRNEMTVRTVVTRAHTYQVTGTGYAPQGEVLIDGRSVTMSSPAHPDLAHMVEVAEHANDAAVEKHEGSWTLIGEPTDGGIRTFALKAGSTNPENRIAAVPFDSEHKYMATLDQLSADLVIHLKGAPDRLLERCSFQAGPNETTEPMDRDFWEAQIEQLGSKGLRVLAAARRSVAETTTDITTEDIDAGGFEFLGLYGIIDPPRDEVPEAVATVQRAGVRVRMITGDHASTAAAIAREIGLAGTTAITGAELEAATDEQLREIVSDYDVFARTSPEHKLRLVRALQDNGEVVAMTGDGVNDAPSLKQADVGVAMGIKGTEATKEAADVVLGDDNFATIASAMKMGRTIYDNLRKAIVFMLPTNGGQGLVIFVAMLAGMTLPITALQVLWVNLITAVTLSLALSFEPSEPGIMKRSPRDPAAPLLDREAIIRILYVSALIGAVTIWVFNDAYDSGVSLDAARTVAVNTLVVGQIFYLFTARFSHVSALRRELFTANPVSWACVGIMLLLQLGFCYLPFMQTAFNTTAVNWIGWIVPLFAGILVFAAVEIEKLIRRRSAITSE</sequence>
<keyword evidence="8" id="KW-1278">Translocase</keyword>
<dbReference type="GO" id="GO:1990573">
    <property type="term" value="P:potassium ion import across plasma membrane"/>
    <property type="evidence" value="ECO:0007669"/>
    <property type="project" value="TreeGrafter"/>
</dbReference>
<dbReference type="Gene3D" id="2.70.150.10">
    <property type="entry name" value="Calcium-transporting ATPase, cytoplasmic transduction domain A"/>
    <property type="match status" value="1"/>
</dbReference>
<reference evidence="14 15" key="1">
    <citation type="submission" date="2018-02" db="EMBL/GenBank/DDBJ databases">
        <title>Corynebacterium alimpuense sp. nov., a marine obligate actinomycete isolated from sediments of Valparaiso bay, Chile.</title>
        <authorList>
            <person name="Claverias F."/>
            <person name="Gonzales-Siles L."/>
            <person name="Salva-Serra F."/>
            <person name="Inganaes E."/>
            <person name="Molin K."/>
            <person name="Cumsille A."/>
            <person name="Undabarrena A."/>
            <person name="Couve E."/>
            <person name="Moore E.R.B."/>
            <person name="Gomila M."/>
            <person name="Camara B."/>
        </authorList>
    </citation>
    <scope>NUCLEOTIDE SEQUENCE [LARGE SCALE GENOMIC DNA]</scope>
    <source>
        <strain evidence="14 15">CCUG 69366</strain>
    </source>
</reference>
<dbReference type="OrthoDB" id="9814270at2"/>
<dbReference type="SFLD" id="SFLDS00003">
    <property type="entry name" value="Haloacid_Dehalogenase"/>
    <property type="match status" value="1"/>
</dbReference>
<evidence type="ECO:0000259" key="13">
    <source>
        <dbReference type="SMART" id="SM00831"/>
    </source>
</evidence>
<name>A0A3M8K8H3_9CORY</name>
<gene>
    <name evidence="14" type="ORF">C5L39_02005</name>
</gene>
<comment type="subcellular location">
    <subcellularLocation>
        <location evidence="1">Cell membrane</location>
        <topology evidence="1">Multi-pass membrane protein</topology>
    </subcellularLocation>
</comment>
<dbReference type="RefSeq" id="WP_123047227.1">
    <property type="nucleotide sequence ID" value="NZ_PTJO01000003.1"/>
</dbReference>
<dbReference type="InterPro" id="IPR023214">
    <property type="entry name" value="HAD_sf"/>
</dbReference>
<feature type="transmembrane region" description="Helical" evidence="12">
    <location>
        <begin position="275"/>
        <end position="298"/>
    </location>
</feature>
<feature type="transmembrane region" description="Helical" evidence="12">
    <location>
        <begin position="685"/>
        <end position="706"/>
    </location>
</feature>
<dbReference type="SFLD" id="SFLDF00027">
    <property type="entry name" value="p-type_atpase"/>
    <property type="match status" value="1"/>
</dbReference>
<dbReference type="Proteomes" id="UP000266975">
    <property type="component" value="Unassembled WGS sequence"/>
</dbReference>